<gene>
    <name evidence="4" type="primary">ltrA</name>
    <name evidence="4" type="ORF">FKG94_28485</name>
</gene>
<evidence type="ECO:0000256" key="2">
    <source>
        <dbReference type="SAM" id="MobiDB-lite"/>
    </source>
</evidence>
<proteinExistence type="inferred from homology"/>
<organism evidence="4 5">
    <name type="scientific">Exilibacterium tricleocarpae</name>
    <dbReference type="NCBI Taxonomy" id="2591008"/>
    <lineage>
        <taxon>Bacteria</taxon>
        <taxon>Pseudomonadati</taxon>
        <taxon>Pseudomonadota</taxon>
        <taxon>Gammaproteobacteria</taxon>
        <taxon>Cellvibrionales</taxon>
        <taxon>Cellvibrionaceae</taxon>
        <taxon>Exilibacterium</taxon>
    </lineage>
</organism>
<dbReference type="EC" id="2.7.7.49" evidence="4"/>
<accession>A0A545SL87</accession>
<keyword evidence="4" id="KW-0695">RNA-directed DNA polymerase</keyword>
<comment type="similarity">
    <text evidence="1">Belongs to the bacterial reverse transcriptase family.</text>
</comment>
<feature type="region of interest" description="Disordered" evidence="2">
    <location>
        <begin position="1"/>
        <end position="44"/>
    </location>
</feature>
<dbReference type="InterPro" id="IPR000477">
    <property type="entry name" value="RT_dom"/>
</dbReference>
<dbReference type="NCBIfam" id="TIGR04416">
    <property type="entry name" value="group_II_RT_mat"/>
    <property type="match status" value="1"/>
</dbReference>
<sequence length="407" mass="46489">MRPAMAARKSDKPTVVGERESRLQGEGVCGNDTSMTGQPAPDNVGPESIGITSLMDIANKARSHPKHRFQNLYRLLNLPNVVQVWHRLNKNASAGIDKVTAQDYGTDLYANLRNLEQRLKDKRYRCKGIRRTFIPKSNGKQRPLGIPALEDKIVQQAVADILKSIFEVDFLACSFAYRPARGAGDAVASLSANLQWGPFGYVVESDIRGFFDDVNHDWLLEMLKQRIDDKALLALINQWLKAKVHRPDGKAVKPLAGTPQGGVISPILANIYLHFALDLWFERKIKPKLRGKSFLLRYADDYVLAFQHYRDAKAVYGSLPARLRKFGLNLAEEKTTMVRFSRFWPSQRRRLKFLGFEFYWWPGLDGKPRVLRRTALGKLKSLRQSLTEWIKQSRQKRLYQLARACSH</sequence>
<evidence type="ECO:0000313" key="5">
    <source>
        <dbReference type="Proteomes" id="UP000319732"/>
    </source>
</evidence>
<keyword evidence="4" id="KW-0548">Nucleotidyltransferase</keyword>
<dbReference type="InterPro" id="IPR043502">
    <property type="entry name" value="DNA/RNA_pol_sf"/>
</dbReference>
<feature type="domain" description="Reverse transcriptase" evidence="3">
    <location>
        <begin position="115"/>
        <end position="358"/>
    </location>
</feature>
<keyword evidence="5" id="KW-1185">Reference proteome</keyword>
<evidence type="ECO:0000256" key="1">
    <source>
        <dbReference type="ARBA" id="ARBA00034120"/>
    </source>
</evidence>
<keyword evidence="4" id="KW-0808">Transferase</keyword>
<reference evidence="4 5" key="1">
    <citation type="submission" date="2019-06" db="EMBL/GenBank/DDBJ databases">
        <title>Whole genome sequence for Cellvibrionaceae sp. R142.</title>
        <authorList>
            <person name="Wang G."/>
        </authorList>
    </citation>
    <scope>NUCLEOTIDE SEQUENCE [LARGE SCALE GENOMIC DNA]</scope>
    <source>
        <strain evidence="4 5">R142</strain>
    </source>
</reference>
<protein>
    <submittedName>
        <fullName evidence="4">Group II intron reverse transcriptase/maturase</fullName>
        <ecNumber evidence="4">2.7.7.49</ecNumber>
    </submittedName>
</protein>
<dbReference type="Proteomes" id="UP000319732">
    <property type="component" value="Unassembled WGS sequence"/>
</dbReference>
<dbReference type="InterPro" id="IPR030931">
    <property type="entry name" value="Group_II_RT_mat"/>
</dbReference>
<evidence type="ECO:0000259" key="3">
    <source>
        <dbReference type="PROSITE" id="PS50878"/>
    </source>
</evidence>
<dbReference type="Pfam" id="PF00078">
    <property type="entry name" value="RVT_1"/>
    <property type="match status" value="1"/>
</dbReference>
<dbReference type="SUPFAM" id="SSF56672">
    <property type="entry name" value="DNA/RNA polymerases"/>
    <property type="match status" value="1"/>
</dbReference>
<dbReference type="CDD" id="cd01651">
    <property type="entry name" value="RT_G2_intron"/>
    <property type="match status" value="1"/>
</dbReference>
<dbReference type="GO" id="GO:0003964">
    <property type="term" value="F:RNA-directed DNA polymerase activity"/>
    <property type="evidence" value="ECO:0007669"/>
    <property type="project" value="UniProtKB-KW"/>
</dbReference>
<dbReference type="PANTHER" id="PTHR34047">
    <property type="entry name" value="NUCLEAR INTRON MATURASE 1, MITOCHONDRIAL-RELATED"/>
    <property type="match status" value="1"/>
</dbReference>
<dbReference type="EMBL" id="VHSG01000068">
    <property type="protein sequence ID" value="TQV65596.1"/>
    <property type="molecule type" value="Genomic_DNA"/>
</dbReference>
<feature type="compositionally biased region" description="Basic and acidic residues" evidence="2">
    <location>
        <begin position="8"/>
        <end position="23"/>
    </location>
</feature>
<dbReference type="AlphaFoldDB" id="A0A545SL87"/>
<evidence type="ECO:0000313" key="4">
    <source>
        <dbReference type="EMBL" id="TQV65596.1"/>
    </source>
</evidence>
<name>A0A545SL87_9GAMM</name>
<dbReference type="PROSITE" id="PS50878">
    <property type="entry name" value="RT_POL"/>
    <property type="match status" value="1"/>
</dbReference>
<dbReference type="InterPro" id="IPR051083">
    <property type="entry name" value="GrpII_Intron_Splice-Mob/Def"/>
</dbReference>
<dbReference type="PANTHER" id="PTHR34047:SF8">
    <property type="entry name" value="PROTEIN YKFC"/>
    <property type="match status" value="1"/>
</dbReference>
<dbReference type="OrthoDB" id="9793236at2"/>
<comment type="caution">
    <text evidence="4">The sequence shown here is derived from an EMBL/GenBank/DDBJ whole genome shotgun (WGS) entry which is preliminary data.</text>
</comment>